<dbReference type="InterPro" id="IPR043502">
    <property type="entry name" value="DNA/RNA_pol_sf"/>
</dbReference>
<evidence type="ECO:0000313" key="3">
    <source>
        <dbReference type="WBParaSite" id="NBR_0000373901-mRNA-1"/>
    </source>
</evidence>
<dbReference type="AlphaFoldDB" id="A0A0N4XMI7"/>
<reference evidence="3" key="1">
    <citation type="submission" date="2017-02" db="UniProtKB">
        <authorList>
            <consortium name="WormBaseParasite"/>
        </authorList>
    </citation>
    <scope>IDENTIFICATION</scope>
</reference>
<dbReference type="WBParaSite" id="NBR_0000373901-mRNA-1">
    <property type="protein sequence ID" value="NBR_0000373901-mRNA-1"/>
    <property type="gene ID" value="NBR_0000373901"/>
</dbReference>
<gene>
    <name evidence="1" type="ORF">NBR_LOCUS3740</name>
</gene>
<dbReference type="SUPFAM" id="SSF56672">
    <property type="entry name" value="DNA/RNA polymerases"/>
    <property type="match status" value="1"/>
</dbReference>
<accession>A0A0N4XMI7</accession>
<organism evidence="3">
    <name type="scientific">Nippostrongylus brasiliensis</name>
    <name type="common">Rat hookworm</name>
    <dbReference type="NCBI Taxonomy" id="27835"/>
    <lineage>
        <taxon>Eukaryota</taxon>
        <taxon>Metazoa</taxon>
        <taxon>Ecdysozoa</taxon>
        <taxon>Nematoda</taxon>
        <taxon>Chromadorea</taxon>
        <taxon>Rhabditida</taxon>
        <taxon>Rhabditina</taxon>
        <taxon>Rhabditomorpha</taxon>
        <taxon>Strongyloidea</taxon>
        <taxon>Heligmosomidae</taxon>
        <taxon>Nippostrongylus</taxon>
    </lineage>
</organism>
<protein>
    <submittedName>
        <fullName evidence="3">RNA-dependent RNA polymerase</fullName>
    </submittedName>
</protein>
<proteinExistence type="predicted"/>
<dbReference type="Proteomes" id="UP000271162">
    <property type="component" value="Unassembled WGS sequence"/>
</dbReference>
<keyword evidence="2" id="KW-1185">Reference proteome</keyword>
<sequence>MRSYLRQCYALYKAGPCHALSSPMSTPSILAENMDRTHSQYVGVDAKGFDHQIPLWFVEEVMKMVGRVGGCEDLMDEEISELRTLKIELFGTMVPYRGGVLLVLWRMTSLIGTMASELLSRWCARSNDISWMVQGDDVLIMGRDINSEKLREAIDQMRLVLKDPLRIKRVGTFLQRTFGEGTSLMSFGRALKQIFYANPWVDRLQFADPMSLSNSWLQLISRIPGTGHRTWMLHQAAADLARWARWKGWDKQRWYELLTTDSGFGGLGTIDTHITRPYIPAIRTTEVTVPRGDGWRKFLSIVAPEHKQTKQEMNRQYRFVAVAAVHKTAIPASDFIRKTEDNITEVLYNLITNGIRSLPRYLKTVLPKWLRA</sequence>
<evidence type="ECO:0000313" key="2">
    <source>
        <dbReference type="Proteomes" id="UP000271162"/>
    </source>
</evidence>
<reference evidence="1 2" key="2">
    <citation type="submission" date="2018-11" db="EMBL/GenBank/DDBJ databases">
        <authorList>
            <consortium name="Pathogen Informatics"/>
        </authorList>
    </citation>
    <scope>NUCLEOTIDE SEQUENCE [LARGE SCALE GENOMIC DNA]</scope>
</reference>
<evidence type="ECO:0000313" key="1">
    <source>
        <dbReference type="EMBL" id="VDL67329.1"/>
    </source>
</evidence>
<name>A0A0N4XMI7_NIPBR</name>
<dbReference type="EMBL" id="UYSL01005984">
    <property type="protein sequence ID" value="VDL67329.1"/>
    <property type="molecule type" value="Genomic_DNA"/>
</dbReference>